<sequence length="144" mass="17056">MPKADAGCHSLVFNGNILISGCASRNLTRYSIDANNFTNINYDFSESKRKILIKVERFYLIECGKGWIYESEIDDYTFWKQIGRSIISHSCPYQAYCSYNKKAIHIGLNLRRKQYYKFDLEQNQWINTNEEKNWISNNKNCLIW</sequence>
<accession>A0AAU9JXC8</accession>
<protein>
    <submittedName>
        <fullName evidence="1">Uncharacterized protein</fullName>
    </submittedName>
</protein>
<dbReference type="AlphaFoldDB" id="A0AAU9JXC8"/>
<organism evidence="1 2">
    <name type="scientific">Blepharisma stoltei</name>
    <dbReference type="NCBI Taxonomy" id="1481888"/>
    <lineage>
        <taxon>Eukaryota</taxon>
        <taxon>Sar</taxon>
        <taxon>Alveolata</taxon>
        <taxon>Ciliophora</taxon>
        <taxon>Postciliodesmatophora</taxon>
        <taxon>Heterotrichea</taxon>
        <taxon>Heterotrichida</taxon>
        <taxon>Blepharismidae</taxon>
        <taxon>Blepharisma</taxon>
    </lineage>
</organism>
<keyword evidence="2" id="KW-1185">Reference proteome</keyword>
<evidence type="ECO:0000313" key="1">
    <source>
        <dbReference type="EMBL" id="CAG9329197.1"/>
    </source>
</evidence>
<dbReference type="PROSITE" id="PS51257">
    <property type="entry name" value="PROKAR_LIPOPROTEIN"/>
    <property type="match status" value="1"/>
</dbReference>
<comment type="caution">
    <text evidence="1">The sequence shown here is derived from an EMBL/GenBank/DDBJ whole genome shotgun (WGS) entry which is preliminary data.</text>
</comment>
<proteinExistence type="predicted"/>
<reference evidence="1" key="1">
    <citation type="submission" date="2021-09" db="EMBL/GenBank/DDBJ databases">
        <authorList>
            <consortium name="AG Swart"/>
            <person name="Singh M."/>
            <person name="Singh A."/>
            <person name="Seah K."/>
            <person name="Emmerich C."/>
        </authorList>
    </citation>
    <scope>NUCLEOTIDE SEQUENCE</scope>
    <source>
        <strain evidence="1">ATCC30299</strain>
    </source>
</reference>
<evidence type="ECO:0000313" key="2">
    <source>
        <dbReference type="Proteomes" id="UP001162131"/>
    </source>
</evidence>
<name>A0AAU9JXC8_9CILI</name>
<dbReference type="EMBL" id="CAJZBQ010000047">
    <property type="protein sequence ID" value="CAG9329197.1"/>
    <property type="molecule type" value="Genomic_DNA"/>
</dbReference>
<dbReference type="Proteomes" id="UP001162131">
    <property type="component" value="Unassembled WGS sequence"/>
</dbReference>
<gene>
    <name evidence="1" type="ORF">BSTOLATCC_MIC48025</name>
</gene>